<proteinExistence type="predicted"/>
<name>A0ABV9QYH0_9GAMM</name>
<evidence type="ECO:0000313" key="3">
    <source>
        <dbReference type="Proteomes" id="UP001595886"/>
    </source>
</evidence>
<protein>
    <recommendedName>
        <fullName evidence="4">PsbP C-terminal domain-containing protein</fullName>
    </recommendedName>
</protein>
<feature type="chain" id="PRO_5046280783" description="PsbP C-terminal domain-containing protein" evidence="1">
    <location>
        <begin position="19"/>
        <end position="170"/>
    </location>
</feature>
<accession>A0ABV9QYH0</accession>
<dbReference type="EMBL" id="JBHSHD010000010">
    <property type="protein sequence ID" value="MFC4821669.1"/>
    <property type="molecule type" value="Genomic_DNA"/>
</dbReference>
<sequence>MRLLLLPVLLLSIPHAFAQGKTDFTLNDGQVHFRVPPGWSAVMEKTDGDPQAVAFQVPDEAAQGSEDSATVMVKSRQLKAAAAFAGFVQDEHARAQSQGGYEKDAANRNASVHQYFVQRGQTRYLIRDSYFLTGEIAVEVRCQRPLIDKTPSAWNAQFDAACDGVVASLK</sequence>
<evidence type="ECO:0000256" key="1">
    <source>
        <dbReference type="SAM" id="SignalP"/>
    </source>
</evidence>
<keyword evidence="3" id="KW-1185">Reference proteome</keyword>
<reference evidence="3" key="1">
    <citation type="journal article" date="2019" name="Int. J. Syst. Evol. Microbiol.">
        <title>The Global Catalogue of Microorganisms (GCM) 10K type strain sequencing project: providing services to taxonomists for standard genome sequencing and annotation.</title>
        <authorList>
            <consortium name="The Broad Institute Genomics Platform"/>
            <consortium name="The Broad Institute Genome Sequencing Center for Infectious Disease"/>
            <person name="Wu L."/>
            <person name="Ma J."/>
        </authorList>
    </citation>
    <scope>NUCLEOTIDE SEQUENCE [LARGE SCALE GENOMIC DNA]</scope>
    <source>
        <strain evidence="3">CCUG 30340</strain>
    </source>
</reference>
<feature type="signal peptide" evidence="1">
    <location>
        <begin position="1"/>
        <end position="18"/>
    </location>
</feature>
<keyword evidence="1" id="KW-0732">Signal</keyword>
<dbReference type="Proteomes" id="UP001595886">
    <property type="component" value="Unassembled WGS sequence"/>
</dbReference>
<evidence type="ECO:0008006" key="4">
    <source>
        <dbReference type="Google" id="ProtNLM"/>
    </source>
</evidence>
<comment type="caution">
    <text evidence="2">The sequence shown here is derived from an EMBL/GenBank/DDBJ whole genome shotgun (WGS) entry which is preliminary data.</text>
</comment>
<organism evidence="2 3">
    <name type="scientific">Dokdonella ginsengisoli</name>
    <dbReference type="NCBI Taxonomy" id="363846"/>
    <lineage>
        <taxon>Bacteria</taxon>
        <taxon>Pseudomonadati</taxon>
        <taxon>Pseudomonadota</taxon>
        <taxon>Gammaproteobacteria</taxon>
        <taxon>Lysobacterales</taxon>
        <taxon>Rhodanobacteraceae</taxon>
        <taxon>Dokdonella</taxon>
    </lineage>
</organism>
<gene>
    <name evidence="2" type="ORF">ACFO6Q_15145</name>
</gene>
<evidence type="ECO:0000313" key="2">
    <source>
        <dbReference type="EMBL" id="MFC4821669.1"/>
    </source>
</evidence>
<dbReference type="RefSeq" id="WP_380021943.1">
    <property type="nucleotide sequence ID" value="NZ_JBHSHD010000010.1"/>
</dbReference>